<proteinExistence type="predicted"/>
<dbReference type="AlphaFoldDB" id="A0A9D4JR96"/>
<reference evidence="1" key="1">
    <citation type="journal article" date="2019" name="bioRxiv">
        <title>The Genome of the Zebra Mussel, Dreissena polymorpha: A Resource for Invasive Species Research.</title>
        <authorList>
            <person name="McCartney M.A."/>
            <person name="Auch B."/>
            <person name="Kono T."/>
            <person name="Mallez S."/>
            <person name="Zhang Y."/>
            <person name="Obille A."/>
            <person name="Becker A."/>
            <person name="Abrahante J.E."/>
            <person name="Garbe J."/>
            <person name="Badalamenti J.P."/>
            <person name="Herman A."/>
            <person name="Mangelson H."/>
            <person name="Liachko I."/>
            <person name="Sullivan S."/>
            <person name="Sone E.D."/>
            <person name="Koren S."/>
            <person name="Silverstein K.A.T."/>
            <person name="Beckman K.B."/>
            <person name="Gohl D.M."/>
        </authorList>
    </citation>
    <scope>NUCLEOTIDE SEQUENCE</scope>
    <source>
        <strain evidence="1">Duluth1</strain>
        <tissue evidence="1">Whole animal</tissue>
    </source>
</reference>
<dbReference type="Proteomes" id="UP000828390">
    <property type="component" value="Unassembled WGS sequence"/>
</dbReference>
<accession>A0A9D4JR96</accession>
<sequence length="85" mass="9680">MTANKQETLWVLRRHLVIEIRTKLPLSHTRVPEPRLALTPVPTALKTHDVARQFSSDGQDEPRTRGRLRLLSQINVGGSSFYGYT</sequence>
<evidence type="ECO:0000313" key="1">
    <source>
        <dbReference type="EMBL" id="KAH3821406.1"/>
    </source>
</evidence>
<keyword evidence="2" id="KW-1185">Reference proteome</keyword>
<name>A0A9D4JR96_DREPO</name>
<protein>
    <submittedName>
        <fullName evidence="1">Uncharacterized protein</fullName>
    </submittedName>
</protein>
<organism evidence="1 2">
    <name type="scientific">Dreissena polymorpha</name>
    <name type="common">Zebra mussel</name>
    <name type="synonym">Mytilus polymorpha</name>
    <dbReference type="NCBI Taxonomy" id="45954"/>
    <lineage>
        <taxon>Eukaryota</taxon>
        <taxon>Metazoa</taxon>
        <taxon>Spiralia</taxon>
        <taxon>Lophotrochozoa</taxon>
        <taxon>Mollusca</taxon>
        <taxon>Bivalvia</taxon>
        <taxon>Autobranchia</taxon>
        <taxon>Heteroconchia</taxon>
        <taxon>Euheterodonta</taxon>
        <taxon>Imparidentia</taxon>
        <taxon>Neoheterodontei</taxon>
        <taxon>Myida</taxon>
        <taxon>Dreissenoidea</taxon>
        <taxon>Dreissenidae</taxon>
        <taxon>Dreissena</taxon>
    </lineage>
</organism>
<gene>
    <name evidence="1" type="ORF">DPMN_123170</name>
</gene>
<reference evidence="1" key="2">
    <citation type="submission" date="2020-11" db="EMBL/GenBank/DDBJ databases">
        <authorList>
            <person name="McCartney M.A."/>
            <person name="Auch B."/>
            <person name="Kono T."/>
            <person name="Mallez S."/>
            <person name="Becker A."/>
            <person name="Gohl D.M."/>
            <person name="Silverstein K.A.T."/>
            <person name="Koren S."/>
            <person name="Bechman K.B."/>
            <person name="Herman A."/>
            <person name="Abrahante J.E."/>
            <person name="Garbe J."/>
        </authorList>
    </citation>
    <scope>NUCLEOTIDE SEQUENCE</scope>
    <source>
        <strain evidence="1">Duluth1</strain>
        <tissue evidence="1">Whole animal</tissue>
    </source>
</reference>
<dbReference type="EMBL" id="JAIWYP010000005">
    <property type="protein sequence ID" value="KAH3821406.1"/>
    <property type="molecule type" value="Genomic_DNA"/>
</dbReference>
<evidence type="ECO:0000313" key="2">
    <source>
        <dbReference type="Proteomes" id="UP000828390"/>
    </source>
</evidence>
<comment type="caution">
    <text evidence="1">The sequence shown here is derived from an EMBL/GenBank/DDBJ whole genome shotgun (WGS) entry which is preliminary data.</text>
</comment>